<comment type="subcellular location">
    <subcellularLocation>
        <location evidence="10">Cell membrane</location>
        <topology evidence="10">Peripheral membrane protein</topology>
    </subcellularLocation>
    <subcellularLocation>
        <location evidence="2">Membrane</location>
        <topology evidence="2">Peripheral membrane protein</topology>
    </subcellularLocation>
</comment>
<evidence type="ECO:0000256" key="10">
    <source>
        <dbReference type="HAMAP-Rule" id="MF_00815"/>
    </source>
</evidence>
<dbReference type="NCBIfam" id="NF009959">
    <property type="entry name" value="PRK13426.1"/>
    <property type="match status" value="1"/>
</dbReference>
<organism evidence="11 12">
    <name type="scientific">Bacteroides muris</name>
    <name type="common">ex Afrizal et al. 2022</name>
    <dbReference type="NCBI Taxonomy" id="2516960"/>
    <lineage>
        <taxon>Bacteria</taxon>
        <taxon>Pseudomonadati</taxon>
        <taxon>Bacteroidota</taxon>
        <taxon>Bacteroidia</taxon>
        <taxon>Bacteroidales</taxon>
        <taxon>Bacteroidaceae</taxon>
        <taxon>Bacteroides</taxon>
    </lineage>
</organism>
<dbReference type="GO" id="GO:0042777">
    <property type="term" value="P:proton motive force-driven plasma membrane ATP synthesis"/>
    <property type="evidence" value="ECO:0007669"/>
    <property type="project" value="UniProtKB-UniRule"/>
</dbReference>
<comment type="subunit">
    <text evidence="10">F-type ATPases have 2 components, CF(1) - the catalytic core - and CF(0) - the membrane proton channel. CF(1) has five subunits: alpha(3), beta(3), gamma(1), delta(1), epsilon(1). CF(0) has three main subunits: a, b and c.</text>
</comment>
<dbReference type="RefSeq" id="WP_136009974.1">
    <property type="nucleotide sequence ID" value="NZ_SRYZ01000014.1"/>
</dbReference>
<proteinExistence type="inferred from homology"/>
<keyword evidence="5 10" id="KW-0375">Hydrogen ion transport</keyword>
<evidence type="ECO:0000256" key="1">
    <source>
        <dbReference type="ARBA" id="ARBA00003456"/>
    </source>
</evidence>
<evidence type="ECO:0000256" key="8">
    <source>
        <dbReference type="ARBA" id="ARBA00023196"/>
    </source>
</evidence>
<comment type="function">
    <text evidence="1 10">Produces ATP from ADP in the presence of a proton gradient across the membrane. The gamma chain is believed to be important in regulating ATPase activity and the flow of protons through the CF(0) complex.</text>
</comment>
<dbReference type="InterPro" id="IPR000131">
    <property type="entry name" value="ATP_synth_F1_gsu"/>
</dbReference>
<keyword evidence="7 10" id="KW-0472">Membrane</keyword>
<sequence length="296" mass="33454">MASLKEVKNRISSVKSTRQITSAMKMVASAKLHKVQGRIENMLPYQRKLNEILTNFLRTDASFQSPYTEKRPVTRVAVVAFSSNSSLCGAFNSNVAKMLERTLEDYQSLGKENILIYPVGRKVEEAVRKMGYVSQGSFQVMADKPSYVEAYGLAEKLMREFVEKRIDHVELIYHHFKSMGSQVLFRENYLPIDLTQVVQEAEEGMPEDARSFNNDYIVEPSVGELIAELLPKVLSQKIFTVLLDSSTSEHAARMLAMQTATDNANELIQDLTKQYNKSRQQAITNELLDIIGGSLK</sequence>
<evidence type="ECO:0000256" key="4">
    <source>
        <dbReference type="ARBA" id="ARBA00022448"/>
    </source>
</evidence>
<keyword evidence="8 10" id="KW-0139">CF(1)</keyword>
<evidence type="ECO:0000256" key="3">
    <source>
        <dbReference type="ARBA" id="ARBA00007681"/>
    </source>
</evidence>
<dbReference type="Proteomes" id="UP000310532">
    <property type="component" value="Unassembled WGS sequence"/>
</dbReference>
<dbReference type="AlphaFoldDB" id="A0A4S2AYS0"/>
<dbReference type="EMBL" id="SRYZ01000014">
    <property type="protein sequence ID" value="TGY06748.1"/>
    <property type="molecule type" value="Genomic_DNA"/>
</dbReference>
<keyword evidence="9 10" id="KW-0066">ATP synthesis</keyword>
<dbReference type="InterPro" id="IPR035968">
    <property type="entry name" value="ATP_synth_F1_ATPase_gsu"/>
</dbReference>
<accession>A0A4S2AYS0</accession>
<comment type="caution">
    <text evidence="11">The sequence shown here is derived from an EMBL/GenBank/DDBJ whole genome shotgun (WGS) entry which is preliminary data.</text>
</comment>
<comment type="similarity">
    <text evidence="3 10">Belongs to the ATPase gamma chain family.</text>
</comment>
<dbReference type="PRINTS" id="PR00126">
    <property type="entry name" value="ATPASEGAMMA"/>
</dbReference>
<keyword evidence="4 10" id="KW-0813">Transport</keyword>
<dbReference type="GO" id="GO:0005524">
    <property type="term" value="F:ATP binding"/>
    <property type="evidence" value="ECO:0007669"/>
    <property type="project" value="UniProtKB-UniRule"/>
</dbReference>
<dbReference type="NCBIfam" id="TIGR01146">
    <property type="entry name" value="ATPsyn_F1gamma"/>
    <property type="match status" value="1"/>
</dbReference>
<evidence type="ECO:0000256" key="9">
    <source>
        <dbReference type="ARBA" id="ARBA00023310"/>
    </source>
</evidence>
<evidence type="ECO:0000313" key="11">
    <source>
        <dbReference type="EMBL" id="TGY06748.1"/>
    </source>
</evidence>
<evidence type="ECO:0000256" key="7">
    <source>
        <dbReference type="ARBA" id="ARBA00023136"/>
    </source>
</evidence>
<dbReference type="Gene3D" id="3.40.1380.10">
    <property type="match status" value="1"/>
</dbReference>
<dbReference type="PANTHER" id="PTHR11693">
    <property type="entry name" value="ATP SYNTHASE GAMMA CHAIN"/>
    <property type="match status" value="1"/>
</dbReference>
<name>A0A4S2AYS0_9BACE</name>
<dbReference type="GO" id="GO:0046933">
    <property type="term" value="F:proton-transporting ATP synthase activity, rotational mechanism"/>
    <property type="evidence" value="ECO:0007669"/>
    <property type="project" value="UniProtKB-UniRule"/>
</dbReference>
<protein>
    <recommendedName>
        <fullName evidence="10">ATP synthase gamma chain</fullName>
    </recommendedName>
    <alternativeName>
        <fullName evidence="10">ATP synthase F1 sector gamma subunit</fullName>
    </alternativeName>
    <alternativeName>
        <fullName evidence="10">F-ATPase gamma subunit</fullName>
    </alternativeName>
</protein>
<evidence type="ECO:0000256" key="2">
    <source>
        <dbReference type="ARBA" id="ARBA00004170"/>
    </source>
</evidence>
<dbReference type="HAMAP" id="MF_00815">
    <property type="entry name" value="ATP_synth_gamma_bact"/>
    <property type="match status" value="1"/>
</dbReference>
<dbReference type="Gene3D" id="1.10.287.80">
    <property type="entry name" value="ATP synthase, gamma subunit, helix hairpin domain"/>
    <property type="match status" value="2"/>
</dbReference>
<keyword evidence="10" id="KW-1003">Cell membrane</keyword>
<dbReference type="PANTHER" id="PTHR11693:SF22">
    <property type="entry name" value="ATP SYNTHASE SUBUNIT GAMMA, MITOCHONDRIAL"/>
    <property type="match status" value="1"/>
</dbReference>
<reference evidence="11 12" key="1">
    <citation type="submission" date="2019-04" db="EMBL/GenBank/DDBJ databases">
        <title>Microbes associate with the intestines of laboratory mice.</title>
        <authorList>
            <person name="Navarre W."/>
            <person name="Wong E."/>
            <person name="Huang K."/>
            <person name="Tropini C."/>
            <person name="Ng K."/>
            <person name="Yu B."/>
        </authorList>
    </citation>
    <scope>NUCLEOTIDE SEQUENCE [LARGE SCALE GENOMIC DNA]</scope>
    <source>
        <strain evidence="11 12">NM69_E16B</strain>
    </source>
</reference>
<dbReference type="SUPFAM" id="SSF52943">
    <property type="entry name" value="ATP synthase (F1-ATPase), gamma subunit"/>
    <property type="match status" value="1"/>
</dbReference>
<dbReference type="CDD" id="cd12151">
    <property type="entry name" value="F1-ATPase_gamma"/>
    <property type="match status" value="1"/>
</dbReference>
<dbReference type="Pfam" id="PF00231">
    <property type="entry name" value="ATP-synt"/>
    <property type="match status" value="1"/>
</dbReference>
<dbReference type="GO" id="GO:0005886">
    <property type="term" value="C:plasma membrane"/>
    <property type="evidence" value="ECO:0007669"/>
    <property type="project" value="UniProtKB-SubCell"/>
</dbReference>
<gene>
    <name evidence="10" type="primary">atpG</name>
    <name evidence="11" type="ORF">E5355_08365</name>
</gene>
<evidence type="ECO:0000313" key="12">
    <source>
        <dbReference type="Proteomes" id="UP000310532"/>
    </source>
</evidence>
<keyword evidence="12" id="KW-1185">Reference proteome</keyword>
<keyword evidence="6 10" id="KW-0406">Ion transport</keyword>
<evidence type="ECO:0000256" key="5">
    <source>
        <dbReference type="ARBA" id="ARBA00022781"/>
    </source>
</evidence>
<dbReference type="GO" id="GO:0045259">
    <property type="term" value="C:proton-transporting ATP synthase complex"/>
    <property type="evidence" value="ECO:0007669"/>
    <property type="project" value="UniProtKB-KW"/>
</dbReference>
<evidence type="ECO:0000256" key="6">
    <source>
        <dbReference type="ARBA" id="ARBA00023065"/>
    </source>
</evidence>